<keyword evidence="8" id="KW-0732">Signal</keyword>
<feature type="transmembrane region" description="Helical" evidence="7">
    <location>
        <begin position="146"/>
        <end position="171"/>
    </location>
</feature>
<dbReference type="InterPro" id="IPR050895">
    <property type="entry name" value="XK-related_scramblase"/>
</dbReference>
<feature type="signal peptide" evidence="8">
    <location>
        <begin position="1"/>
        <end position="17"/>
    </location>
</feature>
<evidence type="ECO:0000256" key="5">
    <source>
        <dbReference type="ARBA" id="ARBA00022989"/>
    </source>
</evidence>
<organism evidence="9 10">
    <name type="scientific">Batillaria attramentaria</name>
    <dbReference type="NCBI Taxonomy" id="370345"/>
    <lineage>
        <taxon>Eukaryota</taxon>
        <taxon>Metazoa</taxon>
        <taxon>Spiralia</taxon>
        <taxon>Lophotrochozoa</taxon>
        <taxon>Mollusca</taxon>
        <taxon>Gastropoda</taxon>
        <taxon>Caenogastropoda</taxon>
        <taxon>Sorbeoconcha</taxon>
        <taxon>Cerithioidea</taxon>
        <taxon>Batillariidae</taxon>
        <taxon>Batillaria</taxon>
    </lineage>
</organism>
<evidence type="ECO:0000313" key="10">
    <source>
        <dbReference type="Proteomes" id="UP001519460"/>
    </source>
</evidence>
<evidence type="ECO:0000256" key="6">
    <source>
        <dbReference type="ARBA" id="ARBA00023136"/>
    </source>
</evidence>
<proteinExistence type="inferred from homology"/>
<sequence length="202" mass="24065">MLRWVAIFSSWVSLGLSTVMYRKHQTGRYNNKSTIPGHIIYFLWRVCETGGRVLCIALFASMFENWVFAVLGPHFLIMFSWVVWSRGSKFASDILLCMCFGYMMLFSMPFHSHPSRYVYFVYYVMFYTENFLMLGLWAGMTSDRDAWFYIPAIVTVIVFFILHIVMLFLNYKVAHPKARRIKYCEKWDWKRVCVSLEHIRTV</sequence>
<accession>A0ABD0M197</accession>
<dbReference type="Pfam" id="PF09815">
    <property type="entry name" value="XK-related"/>
    <property type="match status" value="1"/>
</dbReference>
<evidence type="ECO:0000256" key="8">
    <source>
        <dbReference type="SAM" id="SignalP"/>
    </source>
</evidence>
<dbReference type="AlphaFoldDB" id="A0ABD0M197"/>
<evidence type="ECO:0000256" key="4">
    <source>
        <dbReference type="ARBA" id="ARBA00022692"/>
    </source>
</evidence>
<feature type="transmembrane region" description="Helical" evidence="7">
    <location>
        <begin position="120"/>
        <end position="140"/>
    </location>
</feature>
<keyword evidence="4 7" id="KW-0812">Transmembrane</keyword>
<keyword evidence="5 7" id="KW-1133">Transmembrane helix</keyword>
<dbReference type="PANTHER" id="PTHR16024:SF10">
    <property type="entry name" value="XK-RELATED PROTEIN"/>
    <property type="match status" value="1"/>
</dbReference>
<evidence type="ECO:0000256" key="3">
    <source>
        <dbReference type="ARBA" id="ARBA00022475"/>
    </source>
</evidence>
<dbReference type="InterPro" id="IPR018629">
    <property type="entry name" value="XK-rel"/>
</dbReference>
<dbReference type="GO" id="GO:0005886">
    <property type="term" value="C:plasma membrane"/>
    <property type="evidence" value="ECO:0007669"/>
    <property type="project" value="UniProtKB-SubCell"/>
</dbReference>
<keyword evidence="10" id="KW-1185">Reference proteome</keyword>
<keyword evidence="6 7" id="KW-0472">Membrane</keyword>
<reference evidence="9 10" key="1">
    <citation type="journal article" date="2023" name="Sci. Data">
        <title>Genome assembly of the Korean intertidal mud-creeper Batillaria attramentaria.</title>
        <authorList>
            <person name="Patra A.K."/>
            <person name="Ho P.T."/>
            <person name="Jun S."/>
            <person name="Lee S.J."/>
            <person name="Kim Y."/>
            <person name="Won Y.J."/>
        </authorList>
    </citation>
    <scope>NUCLEOTIDE SEQUENCE [LARGE SCALE GENOMIC DNA]</scope>
    <source>
        <strain evidence="9">Wonlab-2016</strain>
    </source>
</reference>
<comment type="subcellular location">
    <subcellularLocation>
        <location evidence="1">Cell membrane</location>
        <topology evidence="1">Multi-pass membrane protein</topology>
    </subcellularLocation>
    <subcellularLocation>
        <location evidence="7">Membrane</location>
        <topology evidence="7">Multi-pass membrane protein</topology>
    </subcellularLocation>
</comment>
<gene>
    <name evidence="9" type="ORF">BaRGS_00002956</name>
</gene>
<comment type="similarity">
    <text evidence="2 7">Belongs to the XK family.</text>
</comment>
<evidence type="ECO:0000256" key="1">
    <source>
        <dbReference type="ARBA" id="ARBA00004651"/>
    </source>
</evidence>
<name>A0ABD0M197_9CAEN</name>
<dbReference type="EMBL" id="JACVVK020000009">
    <property type="protein sequence ID" value="KAK7505685.1"/>
    <property type="molecule type" value="Genomic_DNA"/>
</dbReference>
<dbReference type="PANTHER" id="PTHR16024">
    <property type="entry name" value="XK-RELATED PROTEIN"/>
    <property type="match status" value="1"/>
</dbReference>
<dbReference type="Proteomes" id="UP001519460">
    <property type="component" value="Unassembled WGS sequence"/>
</dbReference>
<evidence type="ECO:0000256" key="7">
    <source>
        <dbReference type="RuleBase" id="RU910716"/>
    </source>
</evidence>
<evidence type="ECO:0000256" key="2">
    <source>
        <dbReference type="ARBA" id="ARBA00008789"/>
    </source>
</evidence>
<evidence type="ECO:0000313" key="9">
    <source>
        <dbReference type="EMBL" id="KAK7505685.1"/>
    </source>
</evidence>
<feature type="transmembrane region" description="Helical" evidence="7">
    <location>
        <begin position="90"/>
        <end position="108"/>
    </location>
</feature>
<comment type="caution">
    <text evidence="9">The sequence shown here is derived from an EMBL/GenBank/DDBJ whole genome shotgun (WGS) entry which is preliminary data.</text>
</comment>
<keyword evidence="3" id="KW-1003">Cell membrane</keyword>
<feature type="chain" id="PRO_5044878179" description="XK-related protein" evidence="8">
    <location>
        <begin position="18"/>
        <end position="202"/>
    </location>
</feature>
<protein>
    <recommendedName>
        <fullName evidence="7">XK-related protein</fullName>
    </recommendedName>
</protein>